<dbReference type="PANTHER" id="PTHR12216:SF4">
    <property type="entry name" value="UROCANATE HYDRATASE"/>
    <property type="match status" value="1"/>
</dbReference>
<keyword evidence="6 11" id="KW-0520">NAD</keyword>
<dbReference type="RefSeq" id="WP_099623791.1">
    <property type="nucleotide sequence ID" value="NZ_CP024201.1"/>
</dbReference>
<evidence type="ECO:0000259" key="14">
    <source>
        <dbReference type="Pfam" id="PF17392"/>
    </source>
</evidence>
<feature type="binding site" evidence="11">
    <location>
        <begin position="50"/>
        <end position="51"/>
    </location>
    <ligand>
        <name>NAD(+)</name>
        <dbReference type="ChEBI" id="CHEBI:57540"/>
    </ligand>
</feature>
<evidence type="ECO:0000256" key="10">
    <source>
        <dbReference type="ARBA" id="ARBA00056569"/>
    </source>
</evidence>
<evidence type="ECO:0000256" key="5">
    <source>
        <dbReference type="ARBA" id="ARBA00022808"/>
    </source>
</evidence>
<dbReference type="AlphaFoldDB" id="A0A2D2B2R1"/>
<dbReference type="PANTHER" id="PTHR12216">
    <property type="entry name" value="UROCANATE HYDRATASE"/>
    <property type="match status" value="1"/>
</dbReference>
<evidence type="ECO:0000256" key="3">
    <source>
        <dbReference type="ARBA" id="ARBA00011992"/>
    </source>
</evidence>
<dbReference type="EMBL" id="CP024201">
    <property type="protein sequence ID" value="ATQ44543.1"/>
    <property type="molecule type" value="Genomic_DNA"/>
</dbReference>
<feature type="binding site" evidence="11">
    <location>
        <position position="128"/>
    </location>
    <ligand>
        <name>NAD(+)</name>
        <dbReference type="ChEBI" id="CHEBI:57540"/>
    </ligand>
</feature>
<proteinExistence type="inferred from homology"/>
<dbReference type="EC" id="4.2.1.49" evidence="3 11"/>
<evidence type="ECO:0000256" key="6">
    <source>
        <dbReference type="ARBA" id="ARBA00023027"/>
    </source>
</evidence>
<dbReference type="PROSITE" id="PS01233">
    <property type="entry name" value="UROCANASE"/>
    <property type="match status" value="1"/>
</dbReference>
<comment type="function">
    <text evidence="10 11">Catalyzes the conversion of urocanate to 4-imidazolone-5-propionate.</text>
</comment>
<dbReference type="GO" id="GO:0005737">
    <property type="term" value="C:cytoplasm"/>
    <property type="evidence" value="ECO:0007669"/>
    <property type="project" value="UniProtKB-SubCell"/>
</dbReference>
<evidence type="ECO:0000256" key="4">
    <source>
        <dbReference type="ARBA" id="ARBA00022490"/>
    </source>
</evidence>
<comment type="subcellular location">
    <subcellularLocation>
        <location evidence="11">Cytoplasm</location>
    </subcellularLocation>
</comment>
<dbReference type="PIRSF" id="PIRSF001423">
    <property type="entry name" value="Urocanate_hydrat"/>
    <property type="match status" value="1"/>
</dbReference>
<sequence>MSTTNSRIVRADRGTERTAKSWLTEAALRMLMNNLDPDVAERPEDLVVYGGIGKAARDWASFDRIVEVLKRLEDDQTLLVQSGKPVGVFPTHPDAPRVLIANSNLVPKWATWEHFHELDKKGLAMYGQMTAGSWIYIGSQGIVQGTYETFAEAGRQHYGGDLAGRWILTGGLGGMGGAQPLAATMAGASMLAVECQRRCIERRLETRYLDEATEDLDDALARLDRAKAEGRAVSIGLLGNAAEIFPELVRRGVRPDIVTDQTSAHDTFNGYLPKGWTVEQWETARAADPASVDRAARASIVEHVQAMLDFHAMGVPTVDYGNNIRQVALDEGLKDAFAFPGFVPAYIRPLFCKGVGPFRWAALSGDPEDIYKTDQAMKELFPENKHLHRWLDMAKERIAFQGLPARICWIGLGDRHRAGLKFNEMVASGELKAPVVIGRDHLDSGSVASPNRETEAMQDGSDAVSDWPLLNALLNTAGGATWVSLHHGGGVGMGYSQHSGVVIVADGTPEAAKRLGRVLWNDPGTGVMRHADAGYDIAVDHAREQGLDLPSLPETQKGAR</sequence>
<reference evidence="15 16" key="1">
    <citation type="submission" date="2017-10" db="EMBL/GenBank/DDBJ databases">
        <title>Genome sequence of Caulobacter mirabilis FWC38.</title>
        <authorList>
            <person name="Fiebig A."/>
            <person name="Crosson S."/>
        </authorList>
    </citation>
    <scope>NUCLEOTIDE SEQUENCE [LARGE SCALE GENOMIC DNA]</scope>
    <source>
        <strain evidence="15 16">FWC 38</strain>
    </source>
</reference>
<comment type="caution">
    <text evidence="11">Lacks conserved residue(s) required for the propagation of feature annotation.</text>
</comment>
<dbReference type="InterPro" id="IPR035085">
    <property type="entry name" value="Urocanase_Rossmann-like"/>
</dbReference>
<dbReference type="UniPathway" id="UPA00379">
    <property type="reaction ID" value="UER00550"/>
</dbReference>
<evidence type="ECO:0000259" key="12">
    <source>
        <dbReference type="Pfam" id="PF01175"/>
    </source>
</evidence>
<evidence type="ECO:0000256" key="8">
    <source>
        <dbReference type="ARBA" id="ARBA00031640"/>
    </source>
</evidence>
<organism evidence="15 16">
    <name type="scientific">Caulobacter mirabilis</name>
    <dbReference type="NCBI Taxonomy" id="69666"/>
    <lineage>
        <taxon>Bacteria</taxon>
        <taxon>Pseudomonadati</taxon>
        <taxon>Pseudomonadota</taxon>
        <taxon>Alphaproteobacteria</taxon>
        <taxon>Caulobacterales</taxon>
        <taxon>Caulobacteraceae</taxon>
        <taxon>Caulobacter</taxon>
    </lineage>
</organism>
<feature type="binding site" evidence="11">
    <location>
        <position position="320"/>
    </location>
    <ligand>
        <name>NAD(+)</name>
        <dbReference type="ChEBI" id="CHEBI:57540"/>
    </ligand>
</feature>
<dbReference type="InterPro" id="IPR023636">
    <property type="entry name" value="Urocanase_CS"/>
</dbReference>
<dbReference type="HAMAP" id="MF_00577">
    <property type="entry name" value="HutU"/>
    <property type="match status" value="1"/>
</dbReference>
<feature type="binding site" evidence="11">
    <location>
        <begin position="174"/>
        <end position="176"/>
    </location>
    <ligand>
        <name>NAD(+)</name>
        <dbReference type="ChEBI" id="CHEBI:57540"/>
    </ligand>
</feature>
<dbReference type="FunFam" id="3.40.50.10730:FF:000001">
    <property type="entry name" value="Urocanate hydratase"/>
    <property type="match status" value="1"/>
</dbReference>
<keyword evidence="16" id="KW-1185">Reference proteome</keyword>
<dbReference type="InterPro" id="IPR038364">
    <property type="entry name" value="Urocanase_central_sf"/>
</dbReference>
<keyword evidence="5 11" id="KW-0369">Histidine metabolism</keyword>
<evidence type="ECO:0000256" key="9">
    <source>
        <dbReference type="ARBA" id="ARBA00047623"/>
    </source>
</evidence>
<comment type="cofactor">
    <cofactor evidence="11">
        <name>NAD(+)</name>
        <dbReference type="ChEBI" id="CHEBI:57540"/>
    </cofactor>
    <text evidence="11">Binds 1 NAD(+) per subunit.</text>
</comment>
<evidence type="ECO:0000256" key="2">
    <source>
        <dbReference type="ARBA" id="ARBA00007578"/>
    </source>
</evidence>
<feature type="binding site" evidence="11">
    <location>
        <begin position="261"/>
        <end position="265"/>
    </location>
    <ligand>
        <name>NAD(+)</name>
        <dbReference type="ChEBI" id="CHEBI:57540"/>
    </ligand>
</feature>
<comment type="pathway">
    <text evidence="1 11">Amino-acid degradation; L-histidine degradation into L-glutamate; N-formimidoyl-L-glutamate from L-histidine: step 2/3.</text>
</comment>
<dbReference type="InterPro" id="IPR055351">
    <property type="entry name" value="Urocanase"/>
</dbReference>
<feature type="domain" description="Urocanase N-terminal" evidence="13">
    <location>
        <begin position="9"/>
        <end position="135"/>
    </location>
</feature>
<dbReference type="GO" id="GO:0019557">
    <property type="term" value="P:L-histidine catabolic process to glutamate and formate"/>
    <property type="evidence" value="ECO:0007669"/>
    <property type="project" value="UniProtKB-UniPathway"/>
</dbReference>
<feature type="binding site" evidence="11">
    <location>
        <begin position="240"/>
        <end position="241"/>
    </location>
    <ligand>
        <name>NAD(+)</name>
        <dbReference type="ChEBI" id="CHEBI:57540"/>
    </ligand>
</feature>
<evidence type="ECO:0000256" key="7">
    <source>
        <dbReference type="ARBA" id="ARBA00023239"/>
    </source>
</evidence>
<protein>
    <recommendedName>
        <fullName evidence="3 11">Urocanate hydratase</fullName>
        <shortName evidence="11">Urocanase</shortName>
        <ecNumber evidence="3 11">4.2.1.49</ecNumber>
    </recommendedName>
    <alternativeName>
        <fullName evidence="8 11">Imidazolonepropionate hydrolase</fullName>
    </alternativeName>
</protein>
<dbReference type="Pfam" id="PF17391">
    <property type="entry name" value="Urocanase_N"/>
    <property type="match status" value="1"/>
</dbReference>
<dbReference type="Gene3D" id="3.40.1770.10">
    <property type="entry name" value="Urocanase superfamily"/>
    <property type="match status" value="1"/>
</dbReference>
<dbReference type="GO" id="GO:0019556">
    <property type="term" value="P:L-histidine catabolic process to glutamate and formamide"/>
    <property type="evidence" value="ECO:0007669"/>
    <property type="project" value="UniProtKB-UniPathway"/>
</dbReference>
<dbReference type="Pfam" id="PF17392">
    <property type="entry name" value="Urocanase_C"/>
    <property type="match status" value="1"/>
</dbReference>
<keyword evidence="7 11" id="KW-0456">Lyase</keyword>
<dbReference type="InterPro" id="IPR036190">
    <property type="entry name" value="Urocanase_sf"/>
</dbReference>
<dbReference type="InterPro" id="IPR035400">
    <property type="entry name" value="Urocanase_N"/>
</dbReference>
<dbReference type="NCBIfam" id="TIGR01228">
    <property type="entry name" value="hutU"/>
    <property type="match status" value="1"/>
</dbReference>
<evidence type="ECO:0000256" key="11">
    <source>
        <dbReference type="HAMAP-Rule" id="MF_00577"/>
    </source>
</evidence>
<dbReference type="OrthoDB" id="9764874at2"/>
<evidence type="ECO:0000256" key="1">
    <source>
        <dbReference type="ARBA" id="ARBA00004794"/>
    </source>
</evidence>
<evidence type="ECO:0000313" key="15">
    <source>
        <dbReference type="EMBL" id="ATQ44543.1"/>
    </source>
</evidence>
<dbReference type="InterPro" id="IPR035401">
    <property type="entry name" value="Urocanase_C"/>
</dbReference>
<feature type="binding site" evidence="11">
    <location>
        <position position="490"/>
    </location>
    <ligand>
        <name>NAD(+)</name>
        <dbReference type="ChEBI" id="CHEBI:57540"/>
    </ligand>
</feature>
<gene>
    <name evidence="11 15" type="primary">hutU</name>
    <name evidence="15" type="ORF">CSW64_20205</name>
</gene>
<feature type="active site" evidence="11">
    <location>
        <position position="408"/>
    </location>
</feature>
<comment type="catalytic activity">
    <reaction evidence="9 11">
        <text>4-imidazolone-5-propanoate = trans-urocanate + H2O</text>
        <dbReference type="Rhea" id="RHEA:13101"/>
        <dbReference type="ChEBI" id="CHEBI:15377"/>
        <dbReference type="ChEBI" id="CHEBI:17771"/>
        <dbReference type="ChEBI" id="CHEBI:77893"/>
        <dbReference type="EC" id="4.2.1.49"/>
    </reaction>
</comment>
<feature type="binding site" evidence="11">
    <location>
        <begin position="271"/>
        <end position="272"/>
    </location>
    <ligand>
        <name>NAD(+)</name>
        <dbReference type="ChEBI" id="CHEBI:57540"/>
    </ligand>
</feature>
<dbReference type="SUPFAM" id="SSF111326">
    <property type="entry name" value="Urocanase"/>
    <property type="match status" value="1"/>
</dbReference>
<feature type="domain" description="Urocanase C-terminal" evidence="14">
    <location>
        <begin position="349"/>
        <end position="543"/>
    </location>
</feature>
<dbReference type="Gene3D" id="3.40.50.10730">
    <property type="entry name" value="Urocanase like domains"/>
    <property type="match status" value="1"/>
</dbReference>
<evidence type="ECO:0000259" key="13">
    <source>
        <dbReference type="Pfam" id="PF17391"/>
    </source>
</evidence>
<accession>A0A2D2B2R1</accession>
<dbReference type="Proteomes" id="UP000228945">
    <property type="component" value="Chromosome"/>
</dbReference>
<dbReference type="KEGG" id="cmb:CSW64_20205"/>
<dbReference type="GO" id="GO:0016153">
    <property type="term" value="F:urocanate hydratase activity"/>
    <property type="evidence" value="ECO:0007669"/>
    <property type="project" value="UniProtKB-UniRule"/>
</dbReference>
<evidence type="ECO:0000313" key="16">
    <source>
        <dbReference type="Proteomes" id="UP000228945"/>
    </source>
</evidence>
<dbReference type="Pfam" id="PF01175">
    <property type="entry name" value="Urocanase"/>
    <property type="match status" value="1"/>
</dbReference>
<comment type="similarity">
    <text evidence="2 11">Belongs to the urocanase family.</text>
</comment>
<keyword evidence="4 11" id="KW-0963">Cytoplasm</keyword>
<dbReference type="InterPro" id="IPR023637">
    <property type="entry name" value="Urocanase-like"/>
</dbReference>
<dbReference type="NCBIfam" id="NF003820">
    <property type="entry name" value="PRK05414.1"/>
    <property type="match status" value="1"/>
</dbReference>
<feature type="domain" description="Urocanase Rossmann-like" evidence="12">
    <location>
        <begin position="138"/>
        <end position="346"/>
    </location>
</feature>
<name>A0A2D2B2R1_9CAUL</name>
<feature type="binding site" evidence="11">
    <location>
        <position position="194"/>
    </location>
    <ligand>
        <name>NAD(+)</name>
        <dbReference type="ChEBI" id="CHEBI:57540"/>
    </ligand>
</feature>